<dbReference type="EMBL" id="AYLO01000053">
    <property type="protein sequence ID" value="ESS72474.1"/>
    <property type="molecule type" value="Genomic_DNA"/>
</dbReference>
<evidence type="ECO:0000313" key="3">
    <source>
        <dbReference type="EMBL" id="ESS72474.1"/>
    </source>
</evidence>
<dbReference type="eggNOG" id="COG1463">
    <property type="taxonomic scope" value="Bacteria"/>
</dbReference>
<evidence type="ECO:0000259" key="2">
    <source>
        <dbReference type="Pfam" id="PF02470"/>
    </source>
</evidence>
<dbReference type="GO" id="GO:0005543">
    <property type="term" value="F:phospholipid binding"/>
    <property type="evidence" value="ECO:0007669"/>
    <property type="project" value="TreeGrafter"/>
</dbReference>
<proteinExistence type="predicted"/>
<evidence type="ECO:0000256" key="1">
    <source>
        <dbReference type="SAM" id="Phobius"/>
    </source>
</evidence>
<feature type="domain" description="Mce/MlaD" evidence="2">
    <location>
        <begin position="40"/>
        <end position="118"/>
    </location>
</feature>
<evidence type="ECO:0000313" key="4">
    <source>
        <dbReference type="Proteomes" id="UP000017842"/>
    </source>
</evidence>
<dbReference type="Proteomes" id="UP000017842">
    <property type="component" value="Unassembled WGS sequence"/>
</dbReference>
<dbReference type="InterPro" id="IPR052336">
    <property type="entry name" value="MlaD_Phospholipid_Transporter"/>
</dbReference>
<comment type="caution">
    <text evidence="3">The sequence shown here is derived from an EMBL/GenBank/DDBJ whole genome shotgun (WGS) entry which is preliminary data.</text>
</comment>
<dbReference type="PANTHER" id="PTHR33371:SF4">
    <property type="entry name" value="INTERMEMBRANE PHOSPHOLIPID TRANSPORT SYSTEM BINDING PROTEIN MLAD"/>
    <property type="match status" value="1"/>
</dbReference>
<name>V5BX85_9GAMM</name>
<reference evidence="3 4" key="1">
    <citation type="journal article" date="2013" name="Genome Announc.">
        <title>Draft Genome Sequence of the Methanotrophic Gammaproteobacterium Methyloglobulus morosus DSM 22980 Strain KoM1.</title>
        <authorList>
            <person name="Poehlein A."/>
            <person name="Deutzmann J.S."/>
            <person name="Daniel R."/>
            <person name="Simeonova D.D."/>
        </authorList>
    </citation>
    <scope>NUCLEOTIDE SEQUENCE [LARGE SCALE GENOMIC DNA]</scope>
    <source>
        <strain evidence="3 4">KoM1</strain>
    </source>
</reference>
<dbReference type="STRING" id="1116472.MGMO_55c00050"/>
<protein>
    <submittedName>
        <fullName evidence="3">Mammalian cell entry-like domain-containing protein</fullName>
    </submittedName>
</protein>
<dbReference type="PATRIC" id="fig|1116472.3.peg.1696"/>
<dbReference type="NCBIfam" id="TIGR04430">
    <property type="entry name" value="OM_asym_MlaD"/>
    <property type="match status" value="1"/>
</dbReference>
<organism evidence="3 4">
    <name type="scientific">Methyloglobulus morosus KoM1</name>
    <dbReference type="NCBI Taxonomy" id="1116472"/>
    <lineage>
        <taxon>Bacteria</taxon>
        <taxon>Pseudomonadati</taxon>
        <taxon>Pseudomonadota</taxon>
        <taxon>Gammaproteobacteria</taxon>
        <taxon>Methylococcales</taxon>
        <taxon>Methylococcaceae</taxon>
        <taxon>Methyloglobulus</taxon>
    </lineage>
</organism>
<accession>V5BX85</accession>
<gene>
    <name evidence="3" type="ORF">MGMO_55c00050</name>
</gene>
<dbReference type="InterPro" id="IPR003399">
    <property type="entry name" value="Mce/MlaD"/>
</dbReference>
<dbReference type="GO" id="GO:0005548">
    <property type="term" value="F:phospholipid transporter activity"/>
    <property type="evidence" value="ECO:0007669"/>
    <property type="project" value="TreeGrafter"/>
</dbReference>
<keyword evidence="4" id="KW-1185">Reference proteome</keyword>
<keyword evidence="1" id="KW-0472">Membrane</keyword>
<keyword evidence="1" id="KW-0812">Transmembrane</keyword>
<dbReference type="AlphaFoldDB" id="V5BX85"/>
<dbReference type="RefSeq" id="WP_023494476.1">
    <property type="nucleotide sequence ID" value="NZ_AYLO01000053.1"/>
</dbReference>
<dbReference type="InterPro" id="IPR030970">
    <property type="entry name" value="ABC_MlaD"/>
</dbReference>
<dbReference type="PANTHER" id="PTHR33371">
    <property type="entry name" value="INTERMEMBRANE PHOSPHOLIPID TRANSPORT SYSTEM BINDING PROTEIN MLAD-RELATED"/>
    <property type="match status" value="1"/>
</dbReference>
<keyword evidence="1" id="KW-1133">Transmembrane helix</keyword>
<sequence>MQHSSTQDTLVGLFVAAGIAGLFFLALHVSNLGSFVEQEGYTITARFENSGGLKIKSPVSAAGVKIGQVSDISFDLKTYESIVKMRINAQYNSIPDDTTASIFTAGLLGEQYVSLEPGGSNEYLKENSTIEITQSAIILEKAIGQFLFKSAEEKK</sequence>
<feature type="transmembrane region" description="Helical" evidence="1">
    <location>
        <begin position="9"/>
        <end position="29"/>
    </location>
</feature>
<dbReference type="Pfam" id="PF02470">
    <property type="entry name" value="MlaD"/>
    <property type="match status" value="1"/>
</dbReference>
<dbReference type="OrthoDB" id="9788420at2"/>